<dbReference type="Proteomes" id="UP000290767">
    <property type="component" value="Unassembled WGS sequence"/>
</dbReference>
<accession>A0A4Q1TQ85</accession>
<evidence type="ECO:0000313" key="2">
    <source>
        <dbReference type="Proteomes" id="UP000290767"/>
    </source>
</evidence>
<protein>
    <submittedName>
        <fullName evidence="1">Uncharacterized protein</fullName>
    </submittedName>
</protein>
<proteinExistence type="predicted"/>
<dbReference type="EMBL" id="MZMU01000017">
    <property type="protein sequence ID" value="RXT20583.1"/>
    <property type="molecule type" value="Genomic_DNA"/>
</dbReference>
<comment type="caution">
    <text evidence="1">The sequence shown here is derived from an EMBL/GenBank/DDBJ whole genome shotgun (WGS) entry which is preliminary data.</text>
</comment>
<gene>
    <name evidence="1" type="ORF">B5P46_24565</name>
</gene>
<organism evidence="1 2">
    <name type="scientific">Rhizobium leguminosarum</name>
    <dbReference type="NCBI Taxonomy" id="384"/>
    <lineage>
        <taxon>Bacteria</taxon>
        <taxon>Pseudomonadati</taxon>
        <taxon>Pseudomonadota</taxon>
        <taxon>Alphaproteobacteria</taxon>
        <taxon>Hyphomicrobiales</taxon>
        <taxon>Rhizobiaceae</taxon>
        <taxon>Rhizobium/Agrobacterium group</taxon>
        <taxon>Rhizobium</taxon>
    </lineage>
</organism>
<dbReference type="AlphaFoldDB" id="A0A4Q1TQ85"/>
<sequence length="75" mass="8070">MPAQLAYLADGAHGQRKHSLEAALIKTAAEVLTSSKEIAVAVYAPAFIRRLTQAIERVELGLDSSEISLRQVASH</sequence>
<evidence type="ECO:0000313" key="1">
    <source>
        <dbReference type="EMBL" id="RXT20583.1"/>
    </source>
</evidence>
<name>A0A4Q1TQ85_RHILE</name>
<reference evidence="1 2" key="1">
    <citation type="submission" date="2017-03" db="EMBL/GenBank/DDBJ databases">
        <authorList>
            <person name="Safronova V.I."/>
            <person name="Sazanova A.L."/>
            <person name="Chirak E.R."/>
        </authorList>
    </citation>
    <scope>NUCLEOTIDE SEQUENCE [LARGE SCALE GENOMIC DNA]</scope>
    <source>
        <strain evidence="1 2">Tri-43</strain>
    </source>
</reference>